<name>A0A1L7D0C1_9CORY</name>
<dbReference type="Pfam" id="PF14013">
    <property type="entry name" value="MT0933_antitox"/>
    <property type="match status" value="1"/>
</dbReference>
<evidence type="ECO:0000313" key="2">
    <source>
        <dbReference type="EMBL" id="APT91537.1"/>
    </source>
</evidence>
<sequence length="65" mass="6825">MGFLDKAKQFASENPDKVKQGLDKAADAVNERTGGKYADKIDKATEVASDKLGGEAPAAEDEGRA</sequence>
<dbReference type="EMBL" id="CP009248">
    <property type="protein sequence ID" value="APT91537.1"/>
    <property type="molecule type" value="Genomic_DNA"/>
</dbReference>
<proteinExistence type="predicted"/>
<dbReference type="InterPro" id="IPR028037">
    <property type="entry name" value="Antitoxin_Rv0909/MT0933"/>
</dbReference>
<gene>
    <name evidence="2" type="ORF">CSPHI_11825</name>
</gene>
<organism evidence="2 3">
    <name type="scientific">Corynebacterium sphenisci DSM 44792</name>
    <dbReference type="NCBI Taxonomy" id="1437874"/>
    <lineage>
        <taxon>Bacteria</taxon>
        <taxon>Bacillati</taxon>
        <taxon>Actinomycetota</taxon>
        <taxon>Actinomycetes</taxon>
        <taxon>Mycobacteriales</taxon>
        <taxon>Corynebacteriaceae</taxon>
        <taxon>Corynebacterium</taxon>
    </lineage>
</organism>
<evidence type="ECO:0000313" key="3">
    <source>
        <dbReference type="Proteomes" id="UP000185469"/>
    </source>
</evidence>
<dbReference type="STRING" id="1437874.CSPHI_11825"/>
<reference evidence="2 3" key="1">
    <citation type="submission" date="2014-08" db="EMBL/GenBank/DDBJ databases">
        <title>Complete genome sequence of Corynebacterium sphenisci CECT 5990(T) (=DSM 44792(T)), isolated from healthy wild penguins.</title>
        <authorList>
            <person name="Ruckert C."/>
            <person name="Albersmeier A."/>
            <person name="Winkler A."/>
            <person name="Kalinowski J."/>
        </authorList>
    </citation>
    <scope>NUCLEOTIDE SEQUENCE [LARGE SCALE GENOMIC DNA]</scope>
    <source>
        <strain evidence="2 3">DSM 44792</strain>
    </source>
</reference>
<dbReference type="KEGG" id="csph:CSPHI_11825"/>
<dbReference type="OrthoDB" id="4843846at2"/>
<evidence type="ECO:0008006" key="4">
    <source>
        <dbReference type="Google" id="ProtNLM"/>
    </source>
</evidence>
<keyword evidence="3" id="KW-1185">Reference proteome</keyword>
<feature type="region of interest" description="Disordered" evidence="1">
    <location>
        <begin position="1"/>
        <end position="26"/>
    </location>
</feature>
<dbReference type="RefSeq" id="WP_075693443.1">
    <property type="nucleotide sequence ID" value="NZ_CP009248.1"/>
</dbReference>
<evidence type="ECO:0000256" key="1">
    <source>
        <dbReference type="SAM" id="MobiDB-lite"/>
    </source>
</evidence>
<dbReference type="AlphaFoldDB" id="A0A1L7D0C1"/>
<protein>
    <recommendedName>
        <fullName evidence="4">Antitoxin</fullName>
    </recommendedName>
</protein>
<dbReference type="Proteomes" id="UP000185469">
    <property type="component" value="Chromosome"/>
</dbReference>
<accession>A0A1L7D0C1</accession>